<dbReference type="EMBL" id="JAQOWY010000329">
    <property type="protein sequence ID" value="KAK1844021.1"/>
    <property type="molecule type" value="Genomic_DNA"/>
</dbReference>
<protein>
    <submittedName>
        <fullName evidence="1">Uncharacterized protein</fullName>
    </submittedName>
</protein>
<keyword evidence="2" id="KW-1185">Reference proteome</keyword>
<evidence type="ECO:0000313" key="2">
    <source>
        <dbReference type="Proteomes" id="UP001243330"/>
    </source>
</evidence>
<organism evidence="1 2">
    <name type="scientific">Colletotrichum chrysophilum</name>
    <dbReference type="NCBI Taxonomy" id="1836956"/>
    <lineage>
        <taxon>Eukaryota</taxon>
        <taxon>Fungi</taxon>
        <taxon>Dikarya</taxon>
        <taxon>Ascomycota</taxon>
        <taxon>Pezizomycotina</taxon>
        <taxon>Sordariomycetes</taxon>
        <taxon>Hypocreomycetidae</taxon>
        <taxon>Glomerellales</taxon>
        <taxon>Glomerellaceae</taxon>
        <taxon>Colletotrichum</taxon>
        <taxon>Colletotrichum gloeosporioides species complex</taxon>
    </lineage>
</organism>
<reference evidence="1" key="1">
    <citation type="submission" date="2023-01" db="EMBL/GenBank/DDBJ databases">
        <title>Colletotrichum chrysophilum M932 genome sequence.</title>
        <authorList>
            <person name="Baroncelli R."/>
        </authorList>
    </citation>
    <scope>NUCLEOTIDE SEQUENCE</scope>
    <source>
        <strain evidence="1">M932</strain>
    </source>
</reference>
<comment type="caution">
    <text evidence="1">The sequence shown here is derived from an EMBL/GenBank/DDBJ whole genome shotgun (WGS) entry which is preliminary data.</text>
</comment>
<proteinExistence type="predicted"/>
<dbReference type="Proteomes" id="UP001243330">
    <property type="component" value="Unassembled WGS sequence"/>
</dbReference>
<accession>A0AAD9EGL0</accession>
<name>A0AAD9EGL0_9PEZI</name>
<sequence>MMLTTGQEPQSTELLPLTVAAEFETHPKGQAKAGRTWAGSPHVNQVEALLEKRESQSQPLRVGELLELDASMVKVHLRRQYVSQRSRDQTADDRRFQTLVLHPHGPWTGIMVSVADDMRQDRRRGENELVVDVEALETPQRPNGGWRVASCGHERGRWTHWPQTMLVVLFSGTMMP</sequence>
<dbReference type="AlphaFoldDB" id="A0AAD9EGL0"/>
<gene>
    <name evidence="1" type="ORF">CCHR01_13336</name>
</gene>
<evidence type="ECO:0000313" key="1">
    <source>
        <dbReference type="EMBL" id="KAK1844021.1"/>
    </source>
</evidence>